<proteinExistence type="predicted"/>
<feature type="chain" id="PRO_5047467283" description="Chaplin domain-containing protein" evidence="1">
    <location>
        <begin position="24"/>
        <end position="73"/>
    </location>
</feature>
<evidence type="ECO:0000313" key="2">
    <source>
        <dbReference type="EMBL" id="QVI19675.1"/>
    </source>
</evidence>
<organism evidence="2 3">
    <name type="scientific">Nocardia tengchongensis</name>
    <dbReference type="NCBI Taxonomy" id="2055889"/>
    <lineage>
        <taxon>Bacteria</taxon>
        <taxon>Bacillati</taxon>
        <taxon>Actinomycetota</taxon>
        <taxon>Actinomycetes</taxon>
        <taxon>Mycobacteriales</taxon>
        <taxon>Nocardiaceae</taxon>
        <taxon>Nocardia</taxon>
    </lineage>
</organism>
<reference evidence="2 3" key="1">
    <citation type="submission" date="2021-04" db="EMBL/GenBank/DDBJ databases">
        <title>Nocardia tengchongensis.</title>
        <authorList>
            <person name="Zhuang k."/>
            <person name="Ran Y."/>
            <person name="Li W."/>
        </authorList>
    </citation>
    <scope>NUCLEOTIDE SEQUENCE [LARGE SCALE GENOMIC DNA]</scope>
    <source>
        <strain evidence="2 3">CFH S0057</strain>
    </source>
</reference>
<dbReference type="EMBL" id="CP074371">
    <property type="protein sequence ID" value="QVI19675.1"/>
    <property type="molecule type" value="Genomic_DNA"/>
</dbReference>
<keyword evidence="3" id="KW-1185">Reference proteome</keyword>
<accession>A0ABX8CNA8</accession>
<dbReference type="Proteomes" id="UP000683310">
    <property type="component" value="Chromosome"/>
</dbReference>
<evidence type="ECO:0000313" key="3">
    <source>
        <dbReference type="Proteomes" id="UP000683310"/>
    </source>
</evidence>
<name>A0ABX8CNA8_9NOCA</name>
<evidence type="ECO:0000256" key="1">
    <source>
        <dbReference type="SAM" id="SignalP"/>
    </source>
</evidence>
<sequence length="73" mass="6883">MRTLVAAVGIATALTVGTGPAVAAPLAVADAPVAPVAETGSSSGSVGILNGALALLLCMLSPTGCTANTHGWP</sequence>
<gene>
    <name evidence="2" type="ORF">KHQ06_25380</name>
</gene>
<protein>
    <recommendedName>
        <fullName evidence="4">Chaplin domain-containing protein</fullName>
    </recommendedName>
</protein>
<feature type="signal peptide" evidence="1">
    <location>
        <begin position="1"/>
        <end position="23"/>
    </location>
</feature>
<evidence type="ECO:0008006" key="4">
    <source>
        <dbReference type="Google" id="ProtNLM"/>
    </source>
</evidence>
<keyword evidence="1" id="KW-0732">Signal</keyword>